<reference evidence="2 3" key="1">
    <citation type="submission" date="2020-09" db="EMBL/GenBank/DDBJ databases">
        <title>Isolation and identification of active actinomycetes.</title>
        <authorList>
            <person name="Li X."/>
        </authorList>
    </citation>
    <scope>NUCLEOTIDE SEQUENCE [LARGE SCALE GENOMIC DNA]</scope>
    <source>
        <strain evidence="2 3">NEAU-LLC</strain>
    </source>
</reference>
<evidence type="ECO:0000313" key="2">
    <source>
        <dbReference type="EMBL" id="MBD3942210.1"/>
    </source>
</evidence>
<accession>A0ABR8NNH0</accession>
<keyword evidence="3" id="KW-1185">Reference proteome</keyword>
<protein>
    <submittedName>
        <fullName evidence="2">Uncharacterized protein</fullName>
    </submittedName>
</protein>
<proteinExistence type="predicted"/>
<comment type="caution">
    <text evidence="2">The sequence shown here is derived from an EMBL/GenBank/DDBJ whole genome shotgun (WGS) entry which is preliminary data.</text>
</comment>
<dbReference type="EMBL" id="JACXZS010000006">
    <property type="protein sequence ID" value="MBD3942210.1"/>
    <property type="molecule type" value="Genomic_DNA"/>
</dbReference>
<sequence>MTGDASAPRTADHPLIDGAGPGWVATETRAPVVALTTGMADLLHRTATAGIRTVVVTGPHSRMTQPMWHALQAVRGGWVVRTDDGFYDAAGGARLAGAADALQAPRIGDDGPHPAFLRRPLTTRLQLVVTASSRHRVSRPVLLGGSAEAVALAMTDAPPAAWGATEPLTAGWDRADLTARSQRRMPADSMWSFVGARVGASAPASLIGTIDVARTSEGLEETTRMWADVGGPASGSSAGIATRARGILSSIAGSGMPLLALAMAHIGTPDLTRGPLMPVPPEPLALLVGPPAVRASGMAPAAWADEFGAALVGSPRLPSALVALGSPAGGGWERLQTLITRLGVDRMRELLALSRPVGAQLRRDPAAGGHLDEGGSNG</sequence>
<name>A0ABR8NNH0_9MICO</name>
<evidence type="ECO:0000313" key="3">
    <source>
        <dbReference type="Proteomes" id="UP000598426"/>
    </source>
</evidence>
<evidence type="ECO:0000256" key="1">
    <source>
        <dbReference type="SAM" id="MobiDB-lite"/>
    </source>
</evidence>
<organism evidence="2 3">
    <name type="scientific">Microbacterium helvum</name>
    <dbReference type="NCBI Taxonomy" id="2773713"/>
    <lineage>
        <taxon>Bacteria</taxon>
        <taxon>Bacillati</taxon>
        <taxon>Actinomycetota</taxon>
        <taxon>Actinomycetes</taxon>
        <taxon>Micrococcales</taxon>
        <taxon>Microbacteriaceae</taxon>
        <taxon>Microbacterium</taxon>
    </lineage>
</organism>
<dbReference type="RefSeq" id="WP_191171837.1">
    <property type="nucleotide sequence ID" value="NZ_JACXZS010000006.1"/>
</dbReference>
<dbReference type="Proteomes" id="UP000598426">
    <property type="component" value="Unassembled WGS sequence"/>
</dbReference>
<dbReference type="InterPro" id="IPR046175">
    <property type="entry name" value="DUF6177"/>
</dbReference>
<feature type="region of interest" description="Disordered" evidence="1">
    <location>
        <begin position="1"/>
        <end position="22"/>
    </location>
</feature>
<dbReference type="Pfam" id="PF19674">
    <property type="entry name" value="DUF6177"/>
    <property type="match status" value="1"/>
</dbReference>
<gene>
    <name evidence="2" type="ORF">IF188_10935</name>
</gene>